<accession>A0A3R8Q4Z0</accession>
<dbReference type="OrthoDB" id="1179865at2"/>
<dbReference type="RefSeq" id="WP_125221708.1">
    <property type="nucleotide sequence ID" value="NZ_QUSX01000001.1"/>
</dbReference>
<evidence type="ECO:0000313" key="1">
    <source>
        <dbReference type="EMBL" id="RRQ49893.1"/>
    </source>
</evidence>
<evidence type="ECO:0000313" key="2">
    <source>
        <dbReference type="Proteomes" id="UP000286990"/>
    </source>
</evidence>
<reference evidence="2" key="1">
    <citation type="submission" date="2018-12" db="EMBL/GenBank/DDBJ databases">
        <title>Maribacter lutimaris sp. nov., isolated from marine sediment.</title>
        <authorList>
            <person name="Kim K.K."/>
        </authorList>
    </citation>
    <scope>NUCLEOTIDE SEQUENCE [LARGE SCALE GENOMIC DNA]</scope>
    <source>
        <strain evidence="2">PoM-212</strain>
    </source>
</reference>
<name>A0A3R8Q4Z0_9FLAO</name>
<organism evidence="1 2">
    <name type="scientific">Maribacter algicola</name>
    <dbReference type="NCBI Taxonomy" id="2498892"/>
    <lineage>
        <taxon>Bacteria</taxon>
        <taxon>Pseudomonadati</taxon>
        <taxon>Bacteroidota</taxon>
        <taxon>Flavobacteriia</taxon>
        <taxon>Flavobacteriales</taxon>
        <taxon>Flavobacteriaceae</taxon>
        <taxon>Maribacter</taxon>
    </lineage>
</organism>
<gene>
    <name evidence="1" type="ORF">DZC72_04725</name>
</gene>
<comment type="caution">
    <text evidence="1">The sequence shown here is derived from an EMBL/GenBank/DDBJ whole genome shotgun (WGS) entry which is preliminary data.</text>
</comment>
<sequence length="264" mass="30833">MIVRSLYILTIFMYAHVSGYSQVETYYALKNQEVEKTDFKEIKRELLFKAESTDTKESFGLALGALAVKLIPLLVDGASKLFYNPDNFNKEYFASYSFFENSGSFTKLDSEQNMVFQQSGLNEFGGREVINRFVFDLGNVKNVEGYYYLGLKSYELNHSWCKLSGPGNRINYILDIGFYYFDEDDKAQEFHINPILLDEQFIDGEKREIPEINYQVIPKMKVLQTVQVRIREINAKTQNWDRYLELYQSNQNNISKFLIRALGE</sequence>
<dbReference type="Proteomes" id="UP000286990">
    <property type="component" value="Unassembled WGS sequence"/>
</dbReference>
<dbReference type="EMBL" id="QUSX01000001">
    <property type="protein sequence ID" value="RRQ49893.1"/>
    <property type="molecule type" value="Genomic_DNA"/>
</dbReference>
<keyword evidence="2" id="KW-1185">Reference proteome</keyword>
<protein>
    <submittedName>
        <fullName evidence="1">Uncharacterized protein</fullName>
    </submittedName>
</protein>
<dbReference type="AlphaFoldDB" id="A0A3R8Q4Z0"/>
<proteinExistence type="predicted"/>